<gene>
    <name evidence="1" type="ORF">QVD17_05592</name>
</gene>
<evidence type="ECO:0000313" key="2">
    <source>
        <dbReference type="Proteomes" id="UP001229421"/>
    </source>
</evidence>
<keyword evidence="2" id="KW-1185">Reference proteome</keyword>
<name>A0AAD8PBL8_TARER</name>
<protein>
    <submittedName>
        <fullName evidence="1">Uncharacterized protein</fullName>
    </submittedName>
</protein>
<dbReference type="Proteomes" id="UP001229421">
    <property type="component" value="Unassembled WGS sequence"/>
</dbReference>
<dbReference type="PANTHER" id="PTHR34570:SF19">
    <property type="match status" value="1"/>
</dbReference>
<accession>A0AAD8PBL8</accession>
<dbReference type="AlphaFoldDB" id="A0AAD8PBL8"/>
<evidence type="ECO:0000313" key="1">
    <source>
        <dbReference type="EMBL" id="KAK1439772.1"/>
    </source>
</evidence>
<sequence length="123" mass="14282">MVLHSTKTQGAGGSRAGSTIPLLQERFKQLQRMRQKRKKMELSKLFPETRTMSLSNRYEPLVLRSMVHHEMMKTRPCSHDSFTLGLGLYTKQAEPIKPSENTELMEFRKLDLNKHEVDTSLHL</sequence>
<organism evidence="1 2">
    <name type="scientific">Tagetes erecta</name>
    <name type="common">African marigold</name>
    <dbReference type="NCBI Taxonomy" id="13708"/>
    <lineage>
        <taxon>Eukaryota</taxon>
        <taxon>Viridiplantae</taxon>
        <taxon>Streptophyta</taxon>
        <taxon>Embryophyta</taxon>
        <taxon>Tracheophyta</taxon>
        <taxon>Spermatophyta</taxon>
        <taxon>Magnoliopsida</taxon>
        <taxon>eudicotyledons</taxon>
        <taxon>Gunneridae</taxon>
        <taxon>Pentapetalae</taxon>
        <taxon>asterids</taxon>
        <taxon>campanulids</taxon>
        <taxon>Asterales</taxon>
        <taxon>Asteraceae</taxon>
        <taxon>Asteroideae</taxon>
        <taxon>Heliantheae alliance</taxon>
        <taxon>Tageteae</taxon>
        <taxon>Tagetes</taxon>
    </lineage>
</organism>
<comment type="caution">
    <text evidence="1">The sequence shown here is derived from an EMBL/GenBank/DDBJ whole genome shotgun (WGS) entry which is preliminary data.</text>
</comment>
<dbReference type="PANTHER" id="PTHR34570">
    <property type="entry name" value="OS03G0593100 PROTEIN"/>
    <property type="match status" value="1"/>
</dbReference>
<dbReference type="EMBL" id="JAUHHV010000001">
    <property type="protein sequence ID" value="KAK1439772.1"/>
    <property type="molecule type" value="Genomic_DNA"/>
</dbReference>
<proteinExistence type="predicted"/>
<reference evidence="1" key="1">
    <citation type="journal article" date="2023" name="bioRxiv">
        <title>Improved chromosome-level genome assembly for marigold (Tagetes erecta).</title>
        <authorList>
            <person name="Jiang F."/>
            <person name="Yuan L."/>
            <person name="Wang S."/>
            <person name="Wang H."/>
            <person name="Xu D."/>
            <person name="Wang A."/>
            <person name="Fan W."/>
        </authorList>
    </citation>
    <scope>NUCLEOTIDE SEQUENCE</scope>
    <source>
        <strain evidence="1">WSJ</strain>
        <tissue evidence="1">Leaf</tissue>
    </source>
</reference>